<evidence type="ECO:0000256" key="8">
    <source>
        <dbReference type="SAM" id="Phobius"/>
    </source>
</evidence>
<keyword evidence="5 8" id="KW-0812">Transmembrane</keyword>
<dbReference type="OrthoDB" id="196709at2759"/>
<dbReference type="AlphaFoldDB" id="A0A0K2T1I6"/>
<dbReference type="PANTHER" id="PTHR12982:SF0">
    <property type="entry name" value="PHOSPHATIDYLINOSITOL N-ACETYLGLUCOSAMINYLTRANSFERASE SUBUNIT C"/>
    <property type="match status" value="1"/>
</dbReference>
<evidence type="ECO:0000313" key="9">
    <source>
        <dbReference type="EMBL" id="CDW19700.1"/>
    </source>
</evidence>
<evidence type="ECO:0000256" key="7">
    <source>
        <dbReference type="ARBA" id="ARBA00023136"/>
    </source>
</evidence>
<evidence type="ECO:0000256" key="2">
    <source>
        <dbReference type="ARBA" id="ARBA00004687"/>
    </source>
</evidence>
<keyword evidence="7 8" id="KW-0472">Membrane</keyword>
<reference evidence="9" key="1">
    <citation type="submission" date="2014-05" db="EMBL/GenBank/DDBJ databases">
        <authorList>
            <person name="Chronopoulou M."/>
        </authorList>
    </citation>
    <scope>NUCLEOTIDE SEQUENCE</scope>
    <source>
        <tissue evidence="9">Whole organism</tissue>
    </source>
</reference>
<evidence type="ECO:0000256" key="3">
    <source>
        <dbReference type="ARBA" id="ARBA00008321"/>
    </source>
</evidence>
<protein>
    <submittedName>
        <fullName evidence="9">AGAP005923PAlike [Tribolium castaneum]</fullName>
    </submittedName>
</protein>
<keyword evidence="4" id="KW-0337">GPI-anchor biosynthesis</keyword>
<dbReference type="Pfam" id="PF06432">
    <property type="entry name" value="GPI2"/>
    <property type="match status" value="1"/>
</dbReference>
<dbReference type="PANTHER" id="PTHR12982">
    <property type="entry name" value="PHOSPHATIDYLINOSITOL GLYCAN, CLASS C"/>
    <property type="match status" value="1"/>
</dbReference>
<dbReference type="GO" id="GO:0006506">
    <property type="term" value="P:GPI anchor biosynthetic process"/>
    <property type="evidence" value="ECO:0007669"/>
    <property type="project" value="UniProtKB-UniPathway"/>
</dbReference>
<comment type="similarity">
    <text evidence="3">Belongs to the PIGC family.</text>
</comment>
<feature type="transmembrane region" description="Helical" evidence="8">
    <location>
        <begin position="164"/>
        <end position="181"/>
    </location>
</feature>
<proteinExistence type="inferred from homology"/>
<dbReference type="EMBL" id="HACA01002339">
    <property type="protein sequence ID" value="CDW19700.1"/>
    <property type="molecule type" value="Transcribed_RNA"/>
</dbReference>
<comment type="subcellular location">
    <subcellularLocation>
        <location evidence="1">Membrane</location>
        <topology evidence="1">Multi-pass membrane protein</topology>
    </subcellularLocation>
</comment>
<evidence type="ECO:0000256" key="4">
    <source>
        <dbReference type="ARBA" id="ARBA00022502"/>
    </source>
</evidence>
<accession>A0A0K2T1I6</accession>
<sequence>MSASVCLYQRSSPDNQNDPEAFSSDYQVWIYKEHRSYSAMECFLGGRRVARKILNVALFLISTQENLKSSSFILPLILMALPLRPSFLAFGYGVSPILRELTDSVSTDSIQTSSCLTFIVHLLTHRYELTQDSSVVFANARLSLCAALFGSVCLASRLQSSYEAFLLLSVAVLIFVLIPLIEVELIQDFVAFCILSLVIPYKFTAYPYKITSLLILLLFVSFVCPILYVRWQMYKSVMSGPWDEAVPHLDKRQVVDKSL</sequence>
<evidence type="ECO:0000256" key="1">
    <source>
        <dbReference type="ARBA" id="ARBA00004141"/>
    </source>
</evidence>
<dbReference type="UniPathway" id="UPA00196"/>
<dbReference type="InterPro" id="IPR009450">
    <property type="entry name" value="Plno_GlcNAc_GPI2"/>
</dbReference>
<evidence type="ECO:0000256" key="5">
    <source>
        <dbReference type="ARBA" id="ARBA00022692"/>
    </source>
</evidence>
<dbReference type="GO" id="GO:0000506">
    <property type="term" value="C:glycosylphosphatidylinositol-N-acetylglucosaminyltransferase (GPI-GnT) complex"/>
    <property type="evidence" value="ECO:0007669"/>
    <property type="project" value="TreeGrafter"/>
</dbReference>
<organism evidence="9">
    <name type="scientific">Lepeophtheirus salmonis</name>
    <name type="common">Salmon louse</name>
    <name type="synonym">Caligus salmonis</name>
    <dbReference type="NCBI Taxonomy" id="72036"/>
    <lineage>
        <taxon>Eukaryota</taxon>
        <taxon>Metazoa</taxon>
        <taxon>Ecdysozoa</taxon>
        <taxon>Arthropoda</taxon>
        <taxon>Crustacea</taxon>
        <taxon>Multicrustacea</taxon>
        <taxon>Hexanauplia</taxon>
        <taxon>Copepoda</taxon>
        <taxon>Siphonostomatoida</taxon>
        <taxon>Caligidae</taxon>
        <taxon>Lepeophtheirus</taxon>
    </lineage>
</organism>
<name>A0A0K2T1I6_LEPSM</name>
<evidence type="ECO:0000256" key="6">
    <source>
        <dbReference type="ARBA" id="ARBA00022989"/>
    </source>
</evidence>
<keyword evidence="6 8" id="KW-1133">Transmembrane helix</keyword>
<comment type="pathway">
    <text evidence="2">Glycolipid biosynthesis; glycosylphosphatidylinositol-anchor biosynthesis.</text>
</comment>
<feature type="transmembrane region" description="Helical" evidence="8">
    <location>
        <begin position="210"/>
        <end position="229"/>
    </location>
</feature>